<organism evidence="5 6">
    <name type="scientific">Chlamydomonas eustigma</name>
    <dbReference type="NCBI Taxonomy" id="1157962"/>
    <lineage>
        <taxon>Eukaryota</taxon>
        <taxon>Viridiplantae</taxon>
        <taxon>Chlorophyta</taxon>
        <taxon>core chlorophytes</taxon>
        <taxon>Chlorophyceae</taxon>
        <taxon>CS clade</taxon>
        <taxon>Chlamydomonadales</taxon>
        <taxon>Chlamydomonadaceae</taxon>
        <taxon>Chlamydomonas</taxon>
    </lineage>
</organism>
<dbReference type="GO" id="GO:0005634">
    <property type="term" value="C:nucleus"/>
    <property type="evidence" value="ECO:0007669"/>
    <property type="project" value="TreeGrafter"/>
</dbReference>
<evidence type="ECO:0000256" key="3">
    <source>
        <dbReference type="PROSITE-ProRule" id="PRU00221"/>
    </source>
</evidence>
<dbReference type="InterPro" id="IPR015943">
    <property type="entry name" value="WD40/YVTN_repeat-like_dom_sf"/>
</dbReference>
<dbReference type="GO" id="GO:1990841">
    <property type="term" value="F:promoter-specific chromatin binding"/>
    <property type="evidence" value="ECO:0007669"/>
    <property type="project" value="TreeGrafter"/>
</dbReference>
<dbReference type="SMART" id="SM00320">
    <property type="entry name" value="WD40"/>
    <property type="match status" value="2"/>
</dbReference>
<dbReference type="PANTHER" id="PTHR22838:SF4">
    <property type="entry name" value="WD REPEAT-CONTAINING PROTEIN 13"/>
    <property type="match status" value="1"/>
</dbReference>
<gene>
    <name evidence="5" type="ORF">CEUSTIGMA_g6236.t1</name>
</gene>
<sequence length="409" mass="44602">MEISASGSAIYLVDPLAAQRLREHAISTDRSSRVFRELWSLNGRTYTAYRSLLGNPASLRSSSAHAPHAGELSETRLNMSSNTRKYTFHGVKLICDESRVAVTIVRFANIRNDLLAFGNLDGDLWVIRFPPEDDISMAADSGSSAPSSSTTKPYRRSGLGPLVSKMPKAHVRAISSLDWSFDNSQLMSVGEDGMLCIWDAGGGQFPGTVQLKCQVSGAFQKDLKVSAVEVSNHHIFAGDSAGFIHILRCEMQGGQLHRLLWQMKLSVLRAQKAPVIHLEFVPFCRATDTPILLSNSRDGTVSLVKVQEKMNRLEIHSWCNMPDTSRDIRAAVCPLSVIQDAPRIVMGAEDSSVYILHLAPGAGQKANIVNTLKGHRAPVAAVSFAFDESLLSSGDSAGTLIVWRRSSNV</sequence>
<name>A0A250X7A9_9CHLO</name>
<proteinExistence type="predicted"/>
<keyword evidence="6" id="KW-1185">Reference proteome</keyword>
<dbReference type="OrthoDB" id="1932312at2759"/>
<dbReference type="PROSITE" id="PS50294">
    <property type="entry name" value="WD_REPEATS_REGION"/>
    <property type="match status" value="2"/>
</dbReference>
<evidence type="ECO:0000313" key="6">
    <source>
        <dbReference type="Proteomes" id="UP000232323"/>
    </source>
</evidence>
<dbReference type="InterPro" id="IPR001680">
    <property type="entry name" value="WD40_rpt"/>
</dbReference>
<feature type="compositionally biased region" description="Low complexity" evidence="4">
    <location>
        <begin position="138"/>
        <end position="149"/>
    </location>
</feature>
<feature type="repeat" description="WD" evidence="3">
    <location>
        <begin position="372"/>
        <end position="409"/>
    </location>
</feature>
<reference evidence="5 6" key="1">
    <citation type="submission" date="2017-08" db="EMBL/GenBank/DDBJ databases">
        <title>Acidophilic green algal genome provides insights into adaptation to an acidic environment.</title>
        <authorList>
            <person name="Hirooka S."/>
            <person name="Hirose Y."/>
            <person name="Kanesaki Y."/>
            <person name="Higuchi S."/>
            <person name="Fujiwara T."/>
            <person name="Onuma R."/>
            <person name="Era A."/>
            <person name="Ohbayashi R."/>
            <person name="Uzuka A."/>
            <person name="Nozaki H."/>
            <person name="Yoshikawa H."/>
            <person name="Miyagishima S.Y."/>
        </authorList>
    </citation>
    <scope>NUCLEOTIDE SEQUENCE [LARGE SCALE GENOMIC DNA]</scope>
    <source>
        <strain evidence="5 6">NIES-2499</strain>
    </source>
</reference>
<evidence type="ECO:0000313" key="5">
    <source>
        <dbReference type="EMBL" id="GAX78799.1"/>
    </source>
</evidence>
<evidence type="ECO:0008006" key="7">
    <source>
        <dbReference type="Google" id="ProtNLM"/>
    </source>
</evidence>
<dbReference type="Pfam" id="PF00400">
    <property type="entry name" value="WD40"/>
    <property type="match status" value="2"/>
</dbReference>
<comment type="caution">
    <text evidence="5">The sequence shown here is derived from an EMBL/GenBank/DDBJ whole genome shotgun (WGS) entry which is preliminary data.</text>
</comment>
<dbReference type="PROSITE" id="PS50082">
    <property type="entry name" value="WD_REPEATS_2"/>
    <property type="match status" value="2"/>
</dbReference>
<dbReference type="EMBL" id="BEGY01000036">
    <property type="protein sequence ID" value="GAX78799.1"/>
    <property type="molecule type" value="Genomic_DNA"/>
</dbReference>
<keyword evidence="2" id="KW-0677">Repeat</keyword>
<dbReference type="AlphaFoldDB" id="A0A250X7A9"/>
<protein>
    <recommendedName>
        <fullName evidence="7">Anaphase-promoting complex subunit 4 WD40 domain-containing protein</fullName>
    </recommendedName>
</protein>
<evidence type="ECO:0000256" key="4">
    <source>
        <dbReference type="SAM" id="MobiDB-lite"/>
    </source>
</evidence>
<dbReference type="Proteomes" id="UP000232323">
    <property type="component" value="Unassembled WGS sequence"/>
</dbReference>
<dbReference type="PANTHER" id="PTHR22838">
    <property type="entry name" value="WD REPEAT PROTEIN 26-RELATED"/>
    <property type="match status" value="1"/>
</dbReference>
<dbReference type="InterPro" id="IPR051350">
    <property type="entry name" value="WD_repeat-ST_regulator"/>
</dbReference>
<dbReference type="InterPro" id="IPR036322">
    <property type="entry name" value="WD40_repeat_dom_sf"/>
</dbReference>
<keyword evidence="1 3" id="KW-0853">WD repeat</keyword>
<evidence type="ECO:0000256" key="1">
    <source>
        <dbReference type="ARBA" id="ARBA00022574"/>
    </source>
</evidence>
<feature type="region of interest" description="Disordered" evidence="4">
    <location>
        <begin position="138"/>
        <end position="158"/>
    </location>
</feature>
<dbReference type="SUPFAM" id="SSF50978">
    <property type="entry name" value="WD40 repeat-like"/>
    <property type="match status" value="1"/>
</dbReference>
<dbReference type="Gene3D" id="2.130.10.10">
    <property type="entry name" value="YVTN repeat-like/Quinoprotein amine dehydrogenase"/>
    <property type="match status" value="1"/>
</dbReference>
<feature type="repeat" description="WD" evidence="3">
    <location>
        <begin position="167"/>
        <end position="199"/>
    </location>
</feature>
<accession>A0A250X7A9</accession>
<evidence type="ECO:0000256" key="2">
    <source>
        <dbReference type="ARBA" id="ARBA00022737"/>
    </source>
</evidence>